<organism evidence="1 2">
    <name type="scientific">Rubellimicrobium mesophilum DSM 19309</name>
    <dbReference type="NCBI Taxonomy" id="442562"/>
    <lineage>
        <taxon>Bacteria</taxon>
        <taxon>Pseudomonadati</taxon>
        <taxon>Pseudomonadota</taxon>
        <taxon>Alphaproteobacteria</taxon>
        <taxon>Rhodobacterales</taxon>
        <taxon>Roseobacteraceae</taxon>
        <taxon>Rubellimicrobium</taxon>
    </lineage>
</organism>
<accession>A0A017HR57</accession>
<evidence type="ECO:0000313" key="1">
    <source>
        <dbReference type="EMBL" id="EYD76244.1"/>
    </source>
</evidence>
<dbReference type="InterPro" id="IPR036192">
    <property type="entry name" value="Cell_div_ZapA-like_sf"/>
</dbReference>
<dbReference type="PATRIC" id="fig|442562.3.peg.2139"/>
<dbReference type="Pfam" id="PF05164">
    <property type="entry name" value="ZapA"/>
    <property type="match status" value="1"/>
</dbReference>
<dbReference type="InterPro" id="IPR007838">
    <property type="entry name" value="Cell_div_ZapA-like"/>
</dbReference>
<reference evidence="1 2" key="1">
    <citation type="submission" date="2013-02" db="EMBL/GenBank/DDBJ databases">
        <authorList>
            <person name="Fiebig A."/>
            <person name="Goeker M."/>
            <person name="Klenk H.-P.P."/>
        </authorList>
    </citation>
    <scope>NUCLEOTIDE SEQUENCE [LARGE SCALE GENOMIC DNA]</scope>
    <source>
        <strain evidence="1 2">DSM 19309</strain>
    </source>
</reference>
<sequence>MPQVEIVIGGRSFEVACQPGEEPFLQSAAAMLDAEASAISGQIGRMPEARMLLMAGLLLADKTSGLEDRLKEAQARLIELEAQLAAGPREIEVPVEVPVEVRVEIPTIPAELRQLFADVAEEAEALAHAVNQLLPERAAGSAA</sequence>
<evidence type="ECO:0008006" key="3">
    <source>
        <dbReference type="Google" id="ProtNLM"/>
    </source>
</evidence>
<evidence type="ECO:0000313" key="2">
    <source>
        <dbReference type="Proteomes" id="UP000019666"/>
    </source>
</evidence>
<dbReference type="AlphaFoldDB" id="A0A017HR57"/>
<proteinExistence type="predicted"/>
<dbReference type="Gene3D" id="3.30.160.880">
    <property type="entry name" value="Cell division protein ZapA protomer, N-terminal domain"/>
    <property type="match status" value="1"/>
</dbReference>
<dbReference type="RefSeq" id="WP_037280763.1">
    <property type="nucleotide sequence ID" value="NZ_KK088576.1"/>
</dbReference>
<dbReference type="HOGENOM" id="CLU_133828_0_0_5"/>
<dbReference type="SUPFAM" id="SSF102829">
    <property type="entry name" value="Cell division protein ZapA-like"/>
    <property type="match status" value="1"/>
</dbReference>
<dbReference type="InterPro" id="IPR042233">
    <property type="entry name" value="Cell_div_ZapA_N"/>
</dbReference>
<keyword evidence="2" id="KW-1185">Reference proteome</keyword>
<gene>
    <name evidence="1" type="ORF">Rumeso_02168</name>
</gene>
<dbReference type="EMBL" id="AOSK01000054">
    <property type="protein sequence ID" value="EYD76244.1"/>
    <property type="molecule type" value="Genomic_DNA"/>
</dbReference>
<name>A0A017HR57_9RHOB</name>
<protein>
    <recommendedName>
        <fullName evidence="3">Cell division protein ZapA</fullName>
    </recommendedName>
</protein>
<comment type="caution">
    <text evidence="1">The sequence shown here is derived from an EMBL/GenBank/DDBJ whole genome shotgun (WGS) entry which is preliminary data.</text>
</comment>
<dbReference type="STRING" id="442562.Rumeso_02168"/>
<dbReference type="Proteomes" id="UP000019666">
    <property type="component" value="Unassembled WGS sequence"/>
</dbReference>